<keyword evidence="3" id="KW-1185">Reference proteome</keyword>
<reference evidence="2 3" key="1">
    <citation type="journal article" date="2017" name="Genome Biol. Evol.">
        <title>Phytophthora megakarya and P. palmivora, closely related causal agents of cacao black pod rot, underwent increases in genome sizes and gene numbers by different mechanisms.</title>
        <authorList>
            <person name="Ali S.S."/>
            <person name="Shao J."/>
            <person name="Lary D.J."/>
            <person name="Kronmiller B."/>
            <person name="Shen D."/>
            <person name="Strem M.D."/>
            <person name="Amoako-Attah I."/>
            <person name="Akrofi A.Y."/>
            <person name="Begoude B.A."/>
            <person name="Ten Hoopen G.M."/>
            <person name="Coulibaly K."/>
            <person name="Kebe B.I."/>
            <person name="Melnick R.L."/>
            <person name="Guiltinan M.J."/>
            <person name="Tyler B.M."/>
            <person name="Meinhardt L.W."/>
            <person name="Bailey B.A."/>
        </authorList>
    </citation>
    <scope>NUCLEOTIDE SEQUENCE [LARGE SCALE GENOMIC DNA]</scope>
    <source>
        <strain evidence="3">sbr112.9</strain>
    </source>
</reference>
<evidence type="ECO:0000256" key="1">
    <source>
        <dbReference type="SAM" id="MobiDB-lite"/>
    </source>
</evidence>
<organism evidence="2 3">
    <name type="scientific">Phytophthora palmivora</name>
    <dbReference type="NCBI Taxonomy" id="4796"/>
    <lineage>
        <taxon>Eukaryota</taxon>
        <taxon>Sar</taxon>
        <taxon>Stramenopiles</taxon>
        <taxon>Oomycota</taxon>
        <taxon>Peronosporomycetes</taxon>
        <taxon>Peronosporales</taxon>
        <taxon>Peronosporaceae</taxon>
        <taxon>Phytophthora</taxon>
    </lineage>
</organism>
<dbReference type="SUPFAM" id="SSF53098">
    <property type="entry name" value="Ribonuclease H-like"/>
    <property type="match status" value="1"/>
</dbReference>
<dbReference type="EMBL" id="NCKW01011415">
    <property type="protein sequence ID" value="POM63548.1"/>
    <property type="molecule type" value="Genomic_DNA"/>
</dbReference>
<protein>
    <submittedName>
        <fullName evidence="2">Pol protein</fullName>
    </submittedName>
</protein>
<dbReference type="GO" id="GO:0003676">
    <property type="term" value="F:nucleic acid binding"/>
    <property type="evidence" value="ECO:0007669"/>
    <property type="project" value="InterPro"/>
</dbReference>
<evidence type="ECO:0000313" key="2">
    <source>
        <dbReference type="EMBL" id="POM63548.1"/>
    </source>
</evidence>
<dbReference type="Proteomes" id="UP000237271">
    <property type="component" value="Unassembled WGS sequence"/>
</dbReference>
<evidence type="ECO:0000313" key="3">
    <source>
        <dbReference type="Proteomes" id="UP000237271"/>
    </source>
</evidence>
<dbReference type="InterPro" id="IPR012337">
    <property type="entry name" value="RNaseH-like_sf"/>
</dbReference>
<dbReference type="AlphaFoldDB" id="A0A2P4XDC4"/>
<accession>A0A2P4XDC4</accession>
<feature type="region of interest" description="Disordered" evidence="1">
    <location>
        <begin position="136"/>
        <end position="158"/>
    </location>
</feature>
<dbReference type="Gene3D" id="3.30.420.10">
    <property type="entry name" value="Ribonuclease H-like superfamily/Ribonuclease H"/>
    <property type="match status" value="1"/>
</dbReference>
<sequence length="187" mass="20909">MIETRASRGVLGYPLFRLLGTKLTMTTTDHPQTDGITKRVNRVLEDTLRSIWTEAARSWSDQLPMVEFALNIAATPPPGANTLGGGTDVSIVSGGKARKAFSFHVSEIEPESLTRRLSSFIEDRLTLTSRVRDAMASAQDRQKEYSDKHGRRNLSDYKQGSNTLKHRFTIFFAVLARYDAAYTIDLP</sequence>
<dbReference type="OrthoDB" id="1909122at2759"/>
<dbReference type="InterPro" id="IPR036397">
    <property type="entry name" value="RNaseH_sf"/>
</dbReference>
<proteinExistence type="predicted"/>
<comment type="caution">
    <text evidence="2">The sequence shown here is derived from an EMBL/GenBank/DDBJ whole genome shotgun (WGS) entry which is preliminary data.</text>
</comment>
<name>A0A2P4XDC4_9STRA</name>
<gene>
    <name evidence="2" type="ORF">PHPALM_21033</name>
</gene>